<protein>
    <recommendedName>
        <fullName evidence="7">DUF4190 domain-containing protein</fullName>
    </recommendedName>
</protein>
<keyword evidence="2" id="KW-1133">Transmembrane helix</keyword>
<keyword evidence="2" id="KW-0812">Transmembrane</keyword>
<proteinExistence type="predicted"/>
<keyword evidence="2" id="KW-0472">Membrane</keyword>
<organism evidence="4 6">
    <name type="scientific">Frigoribacterium faeni</name>
    <dbReference type="NCBI Taxonomy" id="145483"/>
    <lineage>
        <taxon>Bacteria</taxon>
        <taxon>Bacillati</taxon>
        <taxon>Actinomycetota</taxon>
        <taxon>Actinomycetes</taxon>
        <taxon>Micrococcales</taxon>
        <taxon>Microbacteriaceae</taxon>
        <taxon>Frigoribacterium</taxon>
    </lineage>
</organism>
<dbReference type="EMBL" id="BJUV01000017">
    <property type="protein sequence ID" value="GEK83551.1"/>
    <property type="molecule type" value="Genomic_DNA"/>
</dbReference>
<feature type="transmembrane region" description="Helical" evidence="2">
    <location>
        <begin position="81"/>
        <end position="104"/>
    </location>
</feature>
<dbReference type="OrthoDB" id="5118651at2"/>
<dbReference type="RefSeq" id="WP_146855393.1">
    <property type="nucleotide sequence ID" value="NZ_BAAAHR010000003.1"/>
</dbReference>
<sequence>MTGVSAHDPSGSAAVPDIWAPTPAPIDGRPVDASTPVAVDDAAAARHRSGPSDFGSYFAPLDDDDAWDPPRRTTDDPGHGLAVASIVFGIFFAPLGLVLGLVAARRSSRAGYSRRLGLTGVVVAAVVIVAVVAYGVVALDYLARLSATCAQLGAGEYVDPSGRTVTCG</sequence>
<name>A0A7W3JLD1_9MICO</name>
<evidence type="ECO:0008006" key="7">
    <source>
        <dbReference type="Google" id="ProtNLM"/>
    </source>
</evidence>
<accession>A0A7W3JLD1</accession>
<gene>
    <name evidence="4" type="ORF">FB463_003168</name>
    <name evidence="3" type="ORF">FFA01_18600</name>
</gene>
<dbReference type="EMBL" id="JACGWW010000011">
    <property type="protein sequence ID" value="MBA8814891.1"/>
    <property type="molecule type" value="Genomic_DNA"/>
</dbReference>
<keyword evidence="5" id="KW-1185">Reference proteome</keyword>
<comment type="caution">
    <text evidence="4">The sequence shown here is derived from an EMBL/GenBank/DDBJ whole genome shotgun (WGS) entry which is preliminary data.</text>
</comment>
<reference evidence="3 5" key="1">
    <citation type="submission" date="2019-07" db="EMBL/GenBank/DDBJ databases">
        <title>Whole genome shotgun sequence of Frigoribacterium faeni NBRC 103066.</title>
        <authorList>
            <person name="Hosoyama A."/>
            <person name="Uohara A."/>
            <person name="Ohji S."/>
            <person name="Ichikawa N."/>
        </authorList>
    </citation>
    <scope>NUCLEOTIDE SEQUENCE [LARGE SCALE GENOMIC DNA]</scope>
    <source>
        <strain evidence="3 5">NBRC 103066</strain>
    </source>
</reference>
<evidence type="ECO:0000313" key="3">
    <source>
        <dbReference type="EMBL" id="GEK83551.1"/>
    </source>
</evidence>
<evidence type="ECO:0000313" key="5">
    <source>
        <dbReference type="Proteomes" id="UP000321154"/>
    </source>
</evidence>
<evidence type="ECO:0000313" key="4">
    <source>
        <dbReference type="EMBL" id="MBA8814891.1"/>
    </source>
</evidence>
<evidence type="ECO:0000256" key="1">
    <source>
        <dbReference type="SAM" id="MobiDB-lite"/>
    </source>
</evidence>
<feature type="region of interest" description="Disordered" evidence="1">
    <location>
        <begin position="46"/>
        <end position="75"/>
    </location>
</feature>
<feature type="transmembrane region" description="Helical" evidence="2">
    <location>
        <begin position="116"/>
        <end position="137"/>
    </location>
</feature>
<dbReference type="AlphaFoldDB" id="A0A7W3JLD1"/>
<evidence type="ECO:0000313" key="6">
    <source>
        <dbReference type="Proteomes" id="UP000522688"/>
    </source>
</evidence>
<reference evidence="4 6" key="2">
    <citation type="submission" date="2020-07" db="EMBL/GenBank/DDBJ databases">
        <title>Sequencing the genomes of 1000 actinobacteria strains.</title>
        <authorList>
            <person name="Klenk H.-P."/>
        </authorList>
    </citation>
    <scope>NUCLEOTIDE SEQUENCE [LARGE SCALE GENOMIC DNA]</scope>
    <source>
        <strain evidence="4 6">DSM 10309</strain>
    </source>
</reference>
<feature type="region of interest" description="Disordered" evidence="1">
    <location>
        <begin position="1"/>
        <end position="33"/>
    </location>
</feature>
<evidence type="ECO:0000256" key="2">
    <source>
        <dbReference type="SAM" id="Phobius"/>
    </source>
</evidence>
<dbReference type="Proteomes" id="UP000321154">
    <property type="component" value="Unassembled WGS sequence"/>
</dbReference>
<dbReference type="Proteomes" id="UP000522688">
    <property type="component" value="Unassembled WGS sequence"/>
</dbReference>